<accession>A0AA90NRP3</accession>
<keyword evidence="9" id="KW-1185">Reference proteome</keyword>
<dbReference type="InterPro" id="IPR036236">
    <property type="entry name" value="Znf_C2H2_sf"/>
</dbReference>
<dbReference type="PROSITE" id="PS50157">
    <property type="entry name" value="ZINC_FINGER_C2H2_2"/>
    <property type="match status" value="5"/>
</dbReference>
<dbReference type="SUPFAM" id="SSF57667">
    <property type="entry name" value="beta-beta-alpha zinc fingers"/>
    <property type="match status" value="4"/>
</dbReference>
<evidence type="ECO:0000256" key="5">
    <source>
        <dbReference type="ARBA" id="ARBA00023163"/>
    </source>
</evidence>
<keyword evidence="1" id="KW-0479">Metal-binding</keyword>
<evidence type="ECO:0000313" key="8">
    <source>
        <dbReference type="EMBL" id="MDP0588037.1"/>
    </source>
</evidence>
<dbReference type="PANTHER" id="PTHR46179:SF13">
    <property type="entry name" value="C2H2-TYPE DOMAIN-CONTAINING PROTEIN"/>
    <property type="match status" value="1"/>
</dbReference>
<reference evidence="8 9" key="1">
    <citation type="journal article" date="2023" name="bioRxiv">
        <title>An intranuclear bacterial parasite of deep-sea mussels expresses apoptosis inhibitors acquired from its host.</title>
        <authorList>
            <person name="Gonzalez Porras M.A."/>
            <person name="Assie A."/>
            <person name="Tietjen M."/>
            <person name="Violette M."/>
            <person name="Kleiner M."/>
            <person name="Gruber-Vodicka H."/>
            <person name="Dubilier N."/>
            <person name="Leisch N."/>
        </authorList>
    </citation>
    <scope>NUCLEOTIDE SEQUENCE [LARGE SCALE GENOMIC DNA]</scope>
    <source>
        <strain evidence="8">IAP13</strain>
    </source>
</reference>
<organism evidence="8 9">
    <name type="scientific">Candidatus Endonucleibacter bathymodioli</name>
    <dbReference type="NCBI Taxonomy" id="539814"/>
    <lineage>
        <taxon>Bacteria</taxon>
        <taxon>Pseudomonadati</taxon>
        <taxon>Pseudomonadota</taxon>
        <taxon>Gammaproteobacteria</taxon>
        <taxon>Oceanospirillales</taxon>
        <taxon>Endozoicomonadaceae</taxon>
        <taxon>Candidatus Endonucleibacter</taxon>
    </lineage>
</organism>
<dbReference type="Pfam" id="PF00096">
    <property type="entry name" value="zf-C2H2"/>
    <property type="match status" value="2"/>
</dbReference>
<dbReference type="GO" id="GO:0006357">
    <property type="term" value="P:regulation of transcription by RNA polymerase II"/>
    <property type="evidence" value="ECO:0007669"/>
    <property type="project" value="TreeGrafter"/>
</dbReference>
<proteinExistence type="predicted"/>
<dbReference type="EMBL" id="JASXSV010000002">
    <property type="protein sequence ID" value="MDP0588037.1"/>
    <property type="molecule type" value="Genomic_DNA"/>
</dbReference>
<keyword evidence="5" id="KW-0804">Transcription</keyword>
<protein>
    <submittedName>
        <fullName evidence="8">C2H2-type zinc finger protein</fullName>
    </submittedName>
</protein>
<evidence type="ECO:0000256" key="2">
    <source>
        <dbReference type="ARBA" id="ARBA00022771"/>
    </source>
</evidence>
<evidence type="ECO:0000256" key="6">
    <source>
        <dbReference type="PROSITE-ProRule" id="PRU00042"/>
    </source>
</evidence>
<evidence type="ECO:0000256" key="4">
    <source>
        <dbReference type="ARBA" id="ARBA00023015"/>
    </source>
</evidence>
<dbReference type="Proteomes" id="UP001178148">
    <property type="component" value="Unassembled WGS sequence"/>
</dbReference>
<evidence type="ECO:0000256" key="3">
    <source>
        <dbReference type="ARBA" id="ARBA00022833"/>
    </source>
</evidence>
<evidence type="ECO:0000256" key="1">
    <source>
        <dbReference type="ARBA" id="ARBA00022723"/>
    </source>
</evidence>
<dbReference type="PANTHER" id="PTHR46179">
    <property type="entry name" value="ZINC FINGER PROTEIN"/>
    <property type="match status" value="1"/>
</dbReference>
<dbReference type="Gene3D" id="3.30.160.60">
    <property type="entry name" value="Classic Zinc Finger"/>
    <property type="match status" value="4"/>
</dbReference>
<dbReference type="GO" id="GO:0008270">
    <property type="term" value="F:zinc ion binding"/>
    <property type="evidence" value="ECO:0007669"/>
    <property type="project" value="UniProtKB-KW"/>
</dbReference>
<feature type="domain" description="C2H2-type" evidence="7">
    <location>
        <begin position="407"/>
        <end position="434"/>
    </location>
</feature>
<keyword evidence="2 6" id="KW-0863">Zinc-finger</keyword>
<sequence length="474" mass="54558">MILKFMCISNGYTYKLNILTMAKRILTCYCLLTSACINATLDNTIYDSINTTKEKNKWTFMFVPKSFVINHREDIYYMAMIDKTITLSESIKQQIITTLTTLSPNDTIEEAPDIRNNPNFTSCLMGDLLAVNADMFLRSFNLYLENSFYTYAFVAILTLNEANKEVKFKIKKIELESVVYAKDLLINGSSNRQDILQPLLVSCKDLIHAPENSYQINNSTCAESPDMRHLLFDNASNSNDTLFPELSLNGSCYNHADIEPENNFAPDSLEGDKPDNTKSVFLTHMPTHSIDRPYKCESNGCNKEFKLTAHVNIDTKTHVFPCSQCHSIYACKSSLKTHVVKMHTCENPYKCKLCSYRAASKYLLGIHKLDHTGKKKYKCKWKGCNMAFIQKVNLETHINTHTHNNTFPCQTCGRIFHHKGNLKRHTPTHSSEKKYKCEWEWCNSEFRQQRSLKKHIVLIHEKGKKEKRKKGSKP</sequence>
<dbReference type="SMART" id="SM00355">
    <property type="entry name" value="ZnF_C2H2"/>
    <property type="match status" value="6"/>
</dbReference>
<evidence type="ECO:0000259" key="7">
    <source>
        <dbReference type="PROSITE" id="PS50157"/>
    </source>
</evidence>
<comment type="caution">
    <text evidence="8">The sequence shown here is derived from an EMBL/GenBank/DDBJ whole genome shotgun (WGS) entry which is preliminary data.</text>
</comment>
<gene>
    <name evidence="8" type="ORF">QS748_02045</name>
</gene>
<dbReference type="AlphaFoldDB" id="A0AA90NRP3"/>
<feature type="domain" description="C2H2-type" evidence="7">
    <location>
        <begin position="435"/>
        <end position="465"/>
    </location>
</feature>
<feature type="domain" description="C2H2-type" evidence="7">
    <location>
        <begin position="377"/>
        <end position="406"/>
    </location>
</feature>
<dbReference type="PROSITE" id="PS00028">
    <property type="entry name" value="ZINC_FINGER_C2H2_1"/>
    <property type="match status" value="4"/>
</dbReference>
<dbReference type="InterPro" id="IPR051061">
    <property type="entry name" value="Zinc_finger_trans_reg"/>
</dbReference>
<dbReference type="InterPro" id="IPR013087">
    <property type="entry name" value="Znf_C2H2_type"/>
</dbReference>
<keyword evidence="4" id="KW-0805">Transcription regulation</keyword>
<keyword evidence="3" id="KW-0862">Zinc</keyword>
<feature type="domain" description="C2H2-type" evidence="7">
    <location>
        <begin position="349"/>
        <end position="376"/>
    </location>
</feature>
<feature type="domain" description="C2H2-type" evidence="7">
    <location>
        <begin position="320"/>
        <end position="348"/>
    </location>
</feature>
<name>A0AA90NRP3_9GAMM</name>
<evidence type="ECO:0000313" key="9">
    <source>
        <dbReference type="Proteomes" id="UP001178148"/>
    </source>
</evidence>